<organism evidence="2 3">
    <name type="scientific">Protea cynaroides</name>
    <dbReference type="NCBI Taxonomy" id="273540"/>
    <lineage>
        <taxon>Eukaryota</taxon>
        <taxon>Viridiplantae</taxon>
        <taxon>Streptophyta</taxon>
        <taxon>Embryophyta</taxon>
        <taxon>Tracheophyta</taxon>
        <taxon>Spermatophyta</taxon>
        <taxon>Magnoliopsida</taxon>
        <taxon>Proteales</taxon>
        <taxon>Proteaceae</taxon>
        <taxon>Protea</taxon>
    </lineage>
</organism>
<protein>
    <submittedName>
        <fullName evidence="2">Uncharacterized protein</fullName>
    </submittedName>
</protein>
<dbReference type="Proteomes" id="UP001141806">
    <property type="component" value="Unassembled WGS sequence"/>
</dbReference>
<feature type="region of interest" description="Disordered" evidence="1">
    <location>
        <begin position="95"/>
        <end position="127"/>
    </location>
</feature>
<evidence type="ECO:0000313" key="2">
    <source>
        <dbReference type="EMBL" id="KAJ4971221.1"/>
    </source>
</evidence>
<sequence length="145" mass="16219">MQLLASKIVKENRSTNNVGGGDGVSSECNYKSTLSRKLFPNGVKFLFSDVLGGAKKLDDLEFFRSESLSSRSSGDSLNSDQQYFVIKSPWTDAKQNGQQICSDNNLKEIGTTEKEDEEAGEEDEDNKELWRKRILMGKLCRPLNS</sequence>
<evidence type="ECO:0000313" key="3">
    <source>
        <dbReference type="Proteomes" id="UP001141806"/>
    </source>
</evidence>
<dbReference type="AlphaFoldDB" id="A0A9Q0KJ75"/>
<gene>
    <name evidence="2" type="ORF">NE237_004320</name>
</gene>
<keyword evidence="3" id="KW-1185">Reference proteome</keyword>
<evidence type="ECO:0000256" key="1">
    <source>
        <dbReference type="SAM" id="MobiDB-lite"/>
    </source>
</evidence>
<feature type="compositionally biased region" description="Polar residues" evidence="1">
    <location>
        <begin position="95"/>
        <end position="104"/>
    </location>
</feature>
<reference evidence="2" key="1">
    <citation type="journal article" date="2023" name="Plant J.">
        <title>The genome of the king protea, Protea cynaroides.</title>
        <authorList>
            <person name="Chang J."/>
            <person name="Duong T.A."/>
            <person name="Schoeman C."/>
            <person name="Ma X."/>
            <person name="Roodt D."/>
            <person name="Barker N."/>
            <person name="Li Z."/>
            <person name="Van de Peer Y."/>
            <person name="Mizrachi E."/>
        </authorList>
    </citation>
    <scope>NUCLEOTIDE SEQUENCE</scope>
    <source>
        <tissue evidence="2">Young leaves</tissue>
    </source>
</reference>
<accession>A0A9Q0KJ75</accession>
<dbReference type="EMBL" id="JAMYWD010000005">
    <property type="protein sequence ID" value="KAJ4971221.1"/>
    <property type="molecule type" value="Genomic_DNA"/>
</dbReference>
<comment type="caution">
    <text evidence="2">The sequence shown here is derived from an EMBL/GenBank/DDBJ whole genome shotgun (WGS) entry which is preliminary data.</text>
</comment>
<feature type="compositionally biased region" description="Acidic residues" evidence="1">
    <location>
        <begin position="114"/>
        <end position="126"/>
    </location>
</feature>
<name>A0A9Q0KJ75_9MAGN</name>
<proteinExistence type="predicted"/>